<reference evidence="2" key="1">
    <citation type="journal article" date="2019" name="Int. J. Syst. Evol. Microbiol.">
        <title>The Global Catalogue of Microorganisms (GCM) 10K type strain sequencing project: providing services to taxonomists for standard genome sequencing and annotation.</title>
        <authorList>
            <consortium name="The Broad Institute Genomics Platform"/>
            <consortium name="The Broad Institute Genome Sequencing Center for Infectious Disease"/>
            <person name="Wu L."/>
            <person name="Ma J."/>
        </authorList>
    </citation>
    <scope>NUCLEOTIDE SEQUENCE [LARGE SCALE GENOMIC DNA]</scope>
    <source>
        <strain evidence="2">CGMCC 1.15342</strain>
    </source>
</reference>
<proteinExistence type="predicted"/>
<dbReference type="EMBL" id="BMIK01000019">
    <property type="protein sequence ID" value="GGC43291.1"/>
    <property type="molecule type" value="Genomic_DNA"/>
</dbReference>
<dbReference type="InterPro" id="IPR051923">
    <property type="entry name" value="Glycosyl_Hydrolase_39"/>
</dbReference>
<dbReference type="SUPFAM" id="SSF51445">
    <property type="entry name" value="(Trans)glycosidases"/>
    <property type="match status" value="1"/>
</dbReference>
<dbReference type="Gene3D" id="3.20.20.80">
    <property type="entry name" value="Glycosidases"/>
    <property type="match status" value="2"/>
</dbReference>
<dbReference type="Proteomes" id="UP000597338">
    <property type="component" value="Unassembled WGS sequence"/>
</dbReference>
<evidence type="ECO:0000313" key="1">
    <source>
        <dbReference type="EMBL" id="GGC43291.1"/>
    </source>
</evidence>
<evidence type="ECO:0000313" key="2">
    <source>
        <dbReference type="Proteomes" id="UP000597338"/>
    </source>
</evidence>
<dbReference type="PANTHER" id="PTHR12631:SF10">
    <property type="entry name" value="BETA-XYLOSIDASE-LIKE PROTEIN-RELATED"/>
    <property type="match status" value="1"/>
</dbReference>
<evidence type="ECO:0008006" key="3">
    <source>
        <dbReference type="Google" id="ProtNLM"/>
    </source>
</evidence>
<sequence length="635" mass="72124">MSISNNNYHRAFLAIGLCLLLVVTAHSQQRRQSAATDLFSPWGVSAHPLADREWNKIDFALTKVREAGIRWLREDFRFSRICRDAVDTYYFEDYDKLLEKAEKNGIHVLPILQAYDNELAQHRPDLVSIYEHPEEWRRFVRATVAHYRGKLRHWEIWNEPDGGFWKPAPDASQYVRLLKIAYEEIKKIDTANRVIIGGLISWNAEYMQSLYNAGAKGYFDAVAVHPYHLGPDANPQVAWEYTDFRKVLASNGQQDIEIWITESGGTSFKGQLISQNPRFMLDAIGFALNKLDSQRAEPASIGLVVSPRIPKGSVLTRKRPWLPGVTLKPLTLVELADIPLAECPVVLGAEGLNIDEPVLQALTAYVKRGGLLLAVNKVPLHTVHFQISDGTWQRADRYKQTYAALRMGLDAFWTAPHVPPYTSDVTLGPDARAAGLPSVENLYVDRFLHGRNMQKGDTYFPIVKAFHAGNYIGDGMALYTYGDWKGGILISTLAVETGYSEREQANLLQRMYLTYLAEGIQKIFWYDLHNDGANEAEREHNFGLLQWDWTEKEAYRAYREMTEQLGANPKFLQSVPTGNEAVRALLFQRGEDDAMVLTSWANEDNLPYQFELGGYRIEGKGNEVRFQVISNLGFD</sequence>
<organism evidence="1 2">
    <name type="scientific">Parapedobacter defluvii</name>
    <dbReference type="NCBI Taxonomy" id="2045106"/>
    <lineage>
        <taxon>Bacteria</taxon>
        <taxon>Pseudomonadati</taxon>
        <taxon>Bacteroidota</taxon>
        <taxon>Sphingobacteriia</taxon>
        <taxon>Sphingobacteriales</taxon>
        <taxon>Sphingobacteriaceae</taxon>
        <taxon>Parapedobacter</taxon>
    </lineage>
</organism>
<dbReference type="InterPro" id="IPR017853">
    <property type="entry name" value="GH"/>
</dbReference>
<gene>
    <name evidence="1" type="ORF">GCM10011386_39460</name>
</gene>
<protein>
    <recommendedName>
        <fullName evidence="3">Cellulase (Glycosyl hydrolase family 5)</fullName>
    </recommendedName>
</protein>
<dbReference type="PANTHER" id="PTHR12631">
    <property type="entry name" value="ALPHA-L-IDURONIDASE"/>
    <property type="match status" value="1"/>
</dbReference>
<comment type="caution">
    <text evidence="1">The sequence shown here is derived from an EMBL/GenBank/DDBJ whole genome shotgun (WGS) entry which is preliminary data.</text>
</comment>
<keyword evidence="2" id="KW-1185">Reference proteome</keyword>
<dbReference type="RefSeq" id="WP_188753193.1">
    <property type="nucleotide sequence ID" value="NZ_BMIK01000019.1"/>
</dbReference>
<accession>A0ABQ1MMG5</accession>
<name>A0ABQ1MMG5_9SPHI</name>